<comment type="catalytic activity">
    <reaction evidence="14 15">
        <text>ATP + H2O = ADP + phosphate + H(+)</text>
        <dbReference type="Rhea" id="RHEA:13065"/>
        <dbReference type="ChEBI" id="CHEBI:15377"/>
        <dbReference type="ChEBI" id="CHEBI:15378"/>
        <dbReference type="ChEBI" id="CHEBI:30616"/>
        <dbReference type="ChEBI" id="CHEBI:43474"/>
        <dbReference type="ChEBI" id="CHEBI:456216"/>
        <dbReference type="EC" id="5.6.2.4"/>
    </reaction>
</comment>
<dbReference type="InterPro" id="IPR000212">
    <property type="entry name" value="DNA_helicase_UvrD/REP"/>
</dbReference>
<evidence type="ECO:0000256" key="12">
    <source>
        <dbReference type="ARBA" id="ARBA00023235"/>
    </source>
</evidence>
<keyword evidence="5 15" id="KW-0378">Hydrolase</keyword>
<proteinExistence type="inferred from homology"/>
<dbReference type="Proteomes" id="UP000199058">
    <property type="component" value="Unassembled WGS sequence"/>
</dbReference>
<dbReference type="GO" id="GO:0005829">
    <property type="term" value="C:cytosol"/>
    <property type="evidence" value="ECO:0007669"/>
    <property type="project" value="TreeGrafter"/>
</dbReference>
<evidence type="ECO:0000256" key="7">
    <source>
        <dbReference type="ARBA" id="ARBA00022839"/>
    </source>
</evidence>
<dbReference type="GO" id="GO:0016887">
    <property type="term" value="F:ATP hydrolysis activity"/>
    <property type="evidence" value="ECO:0007669"/>
    <property type="project" value="RHEA"/>
</dbReference>
<feature type="active site" description="For nuclease activity" evidence="15">
    <location>
        <position position="1174"/>
    </location>
</feature>
<comment type="similarity">
    <text evidence="15">Belongs to the helicase family. UvrD subfamily.</text>
</comment>
<dbReference type="InterPro" id="IPR027417">
    <property type="entry name" value="P-loop_NTPase"/>
</dbReference>
<evidence type="ECO:0000256" key="3">
    <source>
        <dbReference type="ARBA" id="ARBA00022741"/>
    </source>
</evidence>
<dbReference type="PROSITE" id="PS51198">
    <property type="entry name" value="UVRD_HELICASE_ATP_BIND"/>
    <property type="match status" value="1"/>
</dbReference>
<dbReference type="Pfam" id="PF12705">
    <property type="entry name" value="PDDEXK_1"/>
    <property type="match status" value="1"/>
</dbReference>
<keyword evidence="6 15" id="KW-0347">Helicase</keyword>
<evidence type="ECO:0000256" key="10">
    <source>
        <dbReference type="ARBA" id="ARBA00023125"/>
    </source>
</evidence>
<dbReference type="GO" id="GO:0009338">
    <property type="term" value="C:exodeoxyribonuclease V complex"/>
    <property type="evidence" value="ECO:0007669"/>
    <property type="project" value="TreeGrafter"/>
</dbReference>
<feature type="domain" description="UvrD-like helicase C-terminal" evidence="19">
    <location>
        <begin position="483"/>
        <end position="793"/>
    </location>
</feature>
<keyword evidence="7 15" id="KW-0269">Exonuclease</keyword>
<evidence type="ECO:0000256" key="6">
    <source>
        <dbReference type="ARBA" id="ARBA00022806"/>
    </source>
</evidence>
<dbReference type="PANTHER" id="PTHR11070">
    <property type="entry name" value="UVRD / RECB / PCRA DNA HELICASE FAMILY MEMBER"/>
    <property type="match status" value="1"/>
</dbReference>
<evidence type="ECO:0000256" key="17">
    <source>
        <dbReference type="SAM" id="MobiDB-lite"/>
    </source>
</evidence>
<feature type="binding site" evidence="15">
    <location>
        <position position="1026"/>
    </location>
    <ligand>
        <name>Mg(2+)</name>
        <dbReference type="ChEBI" id="CHEBI:18420"/>
    </ligand>
</feature>
<comment type="domain">
    <text evidence="15">The C-terminal domain has nuclease activity and interacts with RecD. It interacts with RecA, facilitating its loading onto ssDNA.</text>
</comment>
<keyword evidence="12 15" id="KW-0413">Isomerase</keyword>
<dbReference type="Pfam" id="PF00580">
    <property type="entry name" value="UvrD-helicase"/>
    <property type="match status" value="1"/>
</dbReference>
<dbReference type="InterPro" id="IPR011335">
    <property type="entry name" value="Restrct_endonuc-II-like"/>
</dbReference>
<comment type="function">
    <text evidence="15">A helicase/nuclease that prepares dsDNA breaks (DSB) for recombinational DNA repair. Binds to DSBs and unwinds DNA via a highly rapid and processive ATP-dependent bidirectional helicase activity. Unwinds dsDNA until it encounters a Chi (crossover hotspot instigator) sequence from the 3' direction. Cuts ssDNA a few nucleotides 3' to the Chi site. The properties and activities of the enzyme are changed at Chi. The Chi-altered holoenzyme produces a long 3'-ssDNA overhang and facilitates RecA-binding to the ssDNA for homologous DNA recombination and repair. Holoenzyme degrades any linearized DNA that is unable to undergo homologous recombination. In the holoenzyme this subunit contributes ATPase, 3'-5' helicase, exonuclease activity and loads RecA onto ssDNA.</text>
</comment>
<keyword evidence="2 15" id="KW-0479">Metal-binding</keyword>
<dbReference type="GO" id="GO:0043138">
    <property type="term" value="F:3'-5' DNA helicase activity"/>
    <property type="evidence" value="ECO:0007669"/>
    <property type="project" value="UniProtKB-UniRule"/>
</dbReference>
<dbReference type="STRING" id="1122252.SAMN05660443_0629"/>
<dbReference type="GO" id="GO:0008854">
    <property type="term" value="F:exodeoxyribonuclease V activity"/>
    <property type="evidence" value="ECO:0007669"/>
    <property type="project" value="UniProtKB-EC"/>
</dbReference>
<reference evidence="20 21" key="1">
    <citation type="submission" date="2016-10" db="EMBL/GenBank/DDBJ databases">
        <authorList>
            <person name="de Groot N.N."/>
        </authorList>
    </citation>
    <scope>NUCLEOTIDE SEQUENCE [LARGE SCALE GENOMIC DNA]</scope>
    <source>
        <strain evidence="20 21">DSM 18438</strain>
    </source>
</reference>
<evidence type="ECO:0000256" key="11">
    <source>
        <dbReference type="ARBA" id="ARBA00023204"/>
    </source>
</evidence>
<dbReference type="Gene3D" id="3.40.50.300">
    <property type="entry name" value="P-loop containing nucleotide triphosphate hydrolases"/>
    <property type="match status" value="2"/>
</dbReference>
<protein>
    <recommendedName>
        <fullName evidence="15">RecBCD enzyme subunit RecB</fullName>
        <ecNumber evidence="15">3.1.11.5</ecNumber>
        <ecNumber evidence="15">5.6.2.4</ecNumber>
    </recommendedName>
    <alternativeName>
        <fullName evidence="15">DNA 3'-5' helicase subunit RecB</fullName>
    </alternativeName>
    <alternativeName>
        <fullName evidence="15">Exonuclease V subunit RecB</fullName>
        <shortName evidence="15">ExoV subunit RecB</shortName>
    </alternativeName>
    <alternativeName>
        <fullName evidence="15">Helicase/nuclease RecBCD subunit RecB</fullName>
    </alternativeName>
</protein>
<dbReference type="AlphaFoldDB" id="A0A1I1EJR2"/>
<gene>
    <name evidence="15" type="primary">recB</name>
    <name evidence="20" type="ORF">SAMN05660443_0629</name>
</gene>
<evidence type="ECO:0000256" key="4">
    <source>
        <dbReference type="ARBA" id="ARBA00022763"/>
    </source>
</evidence>
<evidence type="ECO:0000256" key="9">
    <source>
        <dbReference type="ARBA" id="ARBA00022842"/>
    </source>
</evidence>
<dbReference type="GO" id="GO:0000287">
    <property type="term" value="F:magnesium ion binding"/>
    <property type="evidence" value="ECO:0007669"/>
    <property type="project" value="UniProtKB-UniRule"/>
</dbReference>
<dbReference type="SUPFAM" id="SSF52540">
    <property type="entry name" value="P-loop containing nucleoside triphosphate hydrolases"/>
    <property type="match status" value="1"/>
</dbReference>
<dbReference type="GO" id="GO:0005524">
    <property type="term" value="F:ATP binding"/>
    <property type="evidence" value="ECO:0007669"/>
    <property type="project" value="UniProtKB-UniRule"/>
</dbReference>
<evidence type="ECO:0000256" key="1">
    <source>
        <dbReference type="ARBA" id="ARBA00022722"/>
    </source>
</evidence>
<dbReference type="EMBL" id="FOLH01000001">
    <property type="protein sequence ID" value="SFB86862.1"/>
    <property type="molecule type" value="Genomic_DNA"/>
</dbReference>
<evidence type="ECO:0000313" key="21">
    <source>
        <dbReference type="Proteomes" id="UP000199058"/>
    </source>
</evidence>
<evidence type="ECO:0000256" key="5">
    <source>
        <dbReference type="ARBA" id="ARBA00022801"/>
    </source>
</evidence>
<comment type="miscellaneous">
    <text evidence="15">In the RecBCD complex, RecB has a slow 3'-5' helicase, an exonuclease activity and loads RecA onto ssDNA, RecD has a fast 5'-3' helicase activity, while RecC stimulates the ATPase and processivity of the RecB helicase and contributes to recognition of the Chi site.</text>
</comment>
<accession>A0A1I1EJR2</accession>
<dbReference type="RefSeq" id="WP_091958997.1">
    <property type="nucleotide sequence ID" value="NZ_FOLH01000001.1"/>
</dbReference>
<keyword evidence="10 15" id="KW-0238">DNA-binding</keyword>
<dbReference type="GO" id="GO:0003677">
    <property type="term" value="F:DNA binding"/>
    <property type="evidence" value="ECO:0007669"/>
    <property type="project" value="UniProtKB-UniRule"/>
</dbReference>
<feature type="region of interest" description="Disordered" evidence="17">
    <location>
        <begin position="949"/>
        <end position="1008"/>
    </location>
</feature>
<keyword evidence="21" id="KW-1185">Reference proteome</keyword>
<evidence type="ECO:0000256" key="14">
    <source>
        <dbReference type="ARBA" id="ARBA00048988"/>
    </source>
</evidence>
<feature type="binding site" evidence="15">
    <location>
        <position position="1161"/>
    </location>
    <ligand>
        <name>Mg(2+)</name>
        <dbReference type="ChEBI" id="CHEBI:18420"/>
    </ligand>
</feature>
<dbReference type="EC" id="5.6.2.4" evidence="15"/>
<keyword evidence="4 15" id="KW-0227">DNA damage</keyword>
<dbReference type="Gene3D" id="1.10.3170.10">
    <property type="entry name" value="Recbcd, chain B, domain 2"/>
    <property type="match status" value="1"/>
</dbReference>
<dbReference type="PANTHER" id="PTHR11070:SF23">
    <property type="entry name" value="RECBCD ENZYME SUBUNIT RECB"/>
    <property type="match status" value="1"/>
</dbReference>
<dbReference type="PROSITE" id="PS51217">
    <property type="entry name" value="UVRD_HELICASE_CTER"/>
    <property type="match status" value="1"/>
</dbReference>
<dbReference type="EC" id="3.1.11.5" evidence="15"/>
<comment type="subunit">
    <text evidence="15">Heterotrimer of RecB, RecC and RecD. All subunits contribute to DNA-binding. Interacts with RecA.</text>
</comment>
<evidence type="ECO:0000256" key="16">
    <source>
        <dbReference type="PROSITE-ProRule" id="PRU00560"/>
    </source>
</evidence>
<comment type="cofactor">
    <cofactor evidence="15">
        <name>Mg(2+)</name>
        <dbReference type="ChEBI" id="CHEBI:18420"/>
    </cofactor>
    <text evidence="15">Binds 1 Mg(2+) ion per subunit.</text>
</comment>
<dbReference type="Gene3D" id="1.10.486.10">
    <property type="entry name" value="PCRA, domain 4"/>
    <property type="match status" value="1"/>
</dbReference>
<dbReference type="GO" id="GO:0000724">
    <property type="term" value="P:double-strand break repair via homologous recombination"/>
    <property type="evidence" value="ECO:0007669"/>
    <property type="project" value="UniProtKB-UniRule"/>
</dbReference>
<keyword evidence="3 15" id="KW-0547">Nucleotide-binding</keyword>
<dbReference type="Pfam" id="PF13361">
    <property type="entry name" value="UvrD_C"/>
    <property type="match status" value="1"/>
</dbReference>
<organism evidence="20 21">
    <name type="scientific">Marinospirillum celere</name>
    <dbReference type="NCBI Taxonomy" id="1122252"/>
    <lineage>
        <taxon>Bacteria</taxon>
        <taxon>Pseudomonadati</taxon>
        <taxon>Pseudomonadota</taxon>
        <taxon>Gammaproteobacteria</taxon>
        <taxon>Oceanospirillales</taxon>
        <taxon>Oceanospirillaceae</taxon>
        <taxon>Marinospirillum</taxon>
    </lineage>
</organism>
<evidence type="ECO:0000256" key="13">
    <source>
        <dbReference type="ARBA" id="ARBA00034617"/>
    </source>
</evidence>
<keyword evidence="9 15" id="KW-0460">Magnesium</keyword>
<feature type="compositionally biased region" description="Basic and acidic residues" evidence="17">
    <location>
        <begin position="973"/>
        <end position="1002"/>
    </location>
</feature>
<evidence type="ECO:0000259" key="18">
    <source>
        <dbReference type="PROSITE" id="PS51198"/>
    </source>
</evidence>
<feature type="binding site" evidence="16">
    <location>
        <begin position="23"/>
        <end position="30"/>
    </location>
    <ligand>
        <name>ATP</name>
        <dbReference type="ChEBI" id="CHEBI:30616"/>
    </ligand>
</feature>
<dbReference type="InterPro" id="IPR038726">
    <property type="entry name" value="PDDEXK_AddAB-type"/>
</dbReference>
<evidence type="ECO:0000259" key="19">
    <source>
        <dbReference type="PROSITE" id="PS51217"/>
    </source>
</evidence>
<feature type="domain" description="UvrD-like helicase ATP-binding" evidence="18">
    <location>
        <begin position="2"/>
        <end position="482"/>
    </location>
</feature>
<feature type="region of interest" description="Nuclease activity, interacts with RecD and RecA" evidence="15">
    <location>
        <begin position="932"/>
        <end position="1276"/>
    </location>
</feature>
<feature type="binding site" evidence="15">
    <location>
        <position position="1174"/>
    </location>
    <ligand>
        <name>Mg(2+)</name>
        <dbReference type="ChEBI" id="CHEBI:18420"/>
    </ligand>
</feature>
<evidence type="ECO:0000256" key="8">
    <source>
        <dbReference type="ARBA" id="ARBA00022840"/>
    </source>
</evidence>
<dbReference type="Gene3D" id="3.90.320.10">
    <property type="match status" value="1"/>
</dbReference>
<dbReference type="HAMAP" id="MF_01485">
    <property type="entry name" value="RecB"/>
    <property type="match status" value="1"/>
</dbReference>
<evidence type="ECO:0000313" key="20">
    <source>
        <dbReference type="EMBL" id="SFB86862.1"/>
    </source>
</evidence>
<keyword evidence="1 15" id="KW-0540">Nuclease</keyword>
<dbReference type="OrthoDB" id="9810135at2"/>
<name>A0A1I1EJR2_9GAMM</name>
<keyword evidence="8 15" id="KW-0067">ATP-binding</keyword>
<dbReference type="InterPro" id="IPR004586">
    <property type="entry name" value="RecB"/>
</dbReference>
<dbReference type="CDD" id="cd22352">
    <property type="entry name" value="RecB_C-like"/>
    <property type="match status" value="1"/>
</dbReference>
<comment type="domain">
    <text evidence="15">The N-terminal DNA-binding domain is a ssDNA-dependent ATPase and has ATP-dependent 3'-5' helicase function. This domain interacts with RecC.</text>
</comment>
<dbReference type="NCBIfam" id="TIGR00609">
    <property type="entry name" value="recB"/>
    <property type="match status" value="1"/>
</dbReference>
<dbReference type="SUPFAM" id="SSF52980">
    <property type="entry name" value="Restriction endonuclease-like"/>
    <property type="match status" value="1"/>
</dbReference>
<dbReference type="InterPro" id="IPR014017">
    <property type="entry name" value="DNA_helicase_UvrD-like_C"/>
</dbReference>
<evidence type="ECO:0000256" key="2">
    <source>
        <dbReference type="ARBA" id="ARBA00022723"/>
    </source>
</evidence>
<sequence>MSPSTESLNPLTFPLKGSALIEASAGTGKTFTLALLYVRLVLQQGGEFAFEQPLLPPSILVVTFTKAATKELRDRIRQRLVETASVFRAEKPEEATRDSLLLDLRQAVIDEGKAAGQTEPERTLNAAAYRLEFAAQWMDEAAISTIHGWCYRMLKEHAFDSGNLFQQEIIESEVELLQQAAEDYWRHFYLPLSDDELREVLSFFDSPTETRKKTRKLLDHLERLESPQAPPSKLLAQAEEEKQNVLKPLKEKWLETFLPALEGAFDEANKINAYQRAKLKSNLIKGLLDKIQNWAASESEHPGIDYSAKTFQRMALTLDDAWTDRSAIPWDNIGCKALAALPEQLADLPSPYADLLRHAAHWMGAEVQKTKRQQSQISNQDLLHRLDQALQGDRGEQLAESIRKQFPVALVDEFQDTDPVQYRIFDAIYSIKEPKPETAFFMIGDPKQAIYSFRGADIFTYLAAKKATGERQYTLGYNFRSAPQLIAEVNHLFALGEQRARGAFYFKEPESNPIPFFEVKPGKKSKLWLEVDSEEQAPLNTWLITKDEGEDLTKKRYTQQISVITAAQITRLLIAAQNKKAWLVEQDDNGQKRRLLQAADIAVLVRDRNEADAIRQALTEKGVPSVYLSERSSVYQSDAASALLTLLQAIAEPYNDARLRAALALPQLDLSLQELNQLNEDELSWEERVQQFVGYHYDWKKQGSLALIHKLIKDFTLAERLLKEPGGERQITDLLHLAELLQKASIELDGEQALIRHLREQNQNPDENSEAQQVRLESDRQLVQVVTIHKSKGLEYPLVFLPFATSCRLTKSTDIPLETHDEEGQLQQHLQSSPEILAQADAERLAEDLRKLYVALTRASYCQWVGLGEIQDHQHSGMGYLLGVSEEQPLAEAVKAAKLSIQEVAASDKDFEPETSKKLKEIRAPQVGNLSNWWIASYSAIHFQSQAGGAPVETTDAESPAEGSIPEVTSEPETAKDEQTEEESRRASEGRDLENQEPRDAHQGPITAENVLHRFPAGATWGTVLHTLMEWAAVQEYIPAEGPKIKGFAAVVKENEESFQGFTRFCSRRRIQEEQVTPLWEWLISFLSTPWKLDSLGQGQGFALRELKPAQLAVELEFMIESHWVNAPSMDKKVRAQTLNQVERPVAKNNLLNGLLKGFIDLVAEHEGRYYVIDWKSNRLGRQTEDYTQEAMLKQLLSHRYDLQYVLYLVALHRLLKARLPNYDYDQHVGGAIYVFLRGTQNPQTQGLFCDKPPKALIEELDALFAPKEKEQGATL</sequence>
<evidence type="ECO:0000256" key="15">
    <source>
        <dbReference type="HAMAP-Rule" id="MF_01485"/>
    </source>
</evidence>
<feature type="region of interest" description="DNA-binding and helicase activity, interacts with RecC" evidence="15">
    <location>
        <begin position="1"/>
        <end position="896"/>
    </location>
</feature>
<comment type="catalytic activity">
    <reaction evidence="15">
        <text>Exonucleolytic cleavage (in the presence of ATP) in either 5'- to 3'- or 3'- to 5'-direction to yield 5'-phosphooligonucleotides.</text>
        <dbReference type="EC" id="3.1.11.5"/>
    </reaction>
</comment>
<keyword evidence="11 15" id="KW-0234">DNA repair</keyword>
<dbReference type="InterPro" id="IPR011604">
    <property type="entry name" value="PDDEXK-like_dom_sf"/>
</dbReference>
<dbReference type="InterPro" id="IPR014016">
    <property type="entry name" value="UvrD-like_ATP-bd"/>
</dbReference>
<comment type="catalytic activity">
    <reaction evidence="13 15">
        <text>Couples ATP hydrolysis with the unwinding of duplex DNA by translocating in the 3'-5' direction.</text>
        <dbReference type="EC" id="5.6.2.4"/>
    </reaction>
</comment>